<dbReference type="PROSITE" id="PS50893">
    <property type="entry name" value="ABC_TRANSPORTER_2"/>
    <property type="match status" value="2"/>
</dbReference>
<comment type="similarity">
    <text evidence="1">Belongs to the ABC transporter superfamily. ABCF family. Translational throttle EttA subfamily.</text>
</comment>
<keyword evidence="9" id="KW-0810">Translation regulation</keyword>
<name>A0A0S2I2R2_9BACT</name>
<dbReference type="InterPro" id="IPR032524">
    <property type="entry name" value="ABC_tran_C"/>
</dbReference>
<protein>
    <submittedName>
        <fullName evidence="14">Putative ABC transporter ATP-binding protein YjjK</fullName>
    </submittedName>
</protein>
<reference evidence="14 15" key="1">
    <citation type="submission" date="2015-11" db="EMBL/GenBank/DDBJ databases">
        <title>Description and complete genome sequence of a novel strain predominating in hypersaline microbial mats and representing a new family of the Bacteriodetes phylum.</title>
        <authorList>
            <person name="Spring S."/>
            <person name="Bunk B."/>
            <person name="Sproer C."/>
            <person name="Klenk H.-P."/>
        </authorList>
    </citation>
    <scope>NUCLEOTIDE SEQUENCE [LARGE SCALE GENOMIC DNA]</scope>
    <source>
        <strain evidence="14 15">L21-Spi-D4</strain>
    </source>
</reference>
<dbReference type="PATRIC" id="fig|1307839.3.peg.3170"/>
<dbReference type="RefSeq" id="WP_057953986.1">
    <property type="nucleotide sequence ID" value="NZ_CP013118.1"/>
</dbReference>
<dbReference type="GO" id="GO:0019843">
    <property type="term" value="F:rRNA binding"/>
    <property type="evidence" value="ECO:0007669"/>
    <property type="project" value="UniProtKB-KW"/>
</dbReference>
<dbReference type="GO" id="GO:0000049">
    <property type="term" value="F:tRNA binding"/>
    <property type="evidence" value="ECO:0007669"/>
    <property type="project" value="UniProtKB-KW"/>
</dbReference>
<evidence type="ECO:0000256" key="1">
    <source>
        <dbReference type="ARBA" id="ARBA00005868"/>
    </source>
</evidence>
<feature type="compositionally biased region" description="Basic and acidic residues" evidence="12">
    <location>
        <begin position="520"/>
        <end position="552"/>
    </location>
</feature>
<dbReference type="SMART" id="SM00382">
    <property type="entry name" value="AAA"/>
    <property type="match status" value="2"/>
</dbReference>
<feature type="domain" description="ABC transporter" evidence="13">
    <location>
        <begin position="311"/>
        <end position="531"/>
    </location>
</feature>
<dbReference type="InterPro" id="IPR003439">
    <property type="entry name" value="ABC_transporter-like_ATP-bd"/>
</dbReference>
<keyword evidence="11" id="KW-0648">Protein biosynthesis</keyword>
<evidence type="ECO:0000259" key="13">
    <source>
        <dbReference type="PROSITE" id="PS50893"/>
    </source>
</evidence>
<evidence type="ECO:0000256" key="4">
    <source>
        <dbReference type="ARBA" id="ARBA00022730"/>
    </source>
</evidence>
<feature type="domain" description="ABC transporter" evidence="13">
    <location>
        <begin position="4"/>
        <end position="247"/>
    </location>
</feature>
<keyword evidence="10" id="KW-0694">RNA-binding</keyword>
<dbReference type="Pfam" id="PF12848">
    <property type="entry name" value="ABC_tran_Xtn"/>
    <property type="match status" value="1"/>
</dbReference>
<dbReference type="AlphaFoldDB" id="A0A0S2I2R2"/>
<dbReference type="PANTHER" id="PTHR42855:SF1">
    <property type="entry name" value="ABC TRANSPORTER DOMAIN-CONTAINING PROTEIN"/>
    <property type="match status" value="1"/>
</dbReference>
<dbReference type="EMBL" id="CP013118">
    <property type="protein sequence ID" value="ALO16630.1"/>
    <property type="molecule type" value="Genomic_DNA"/>
</dbReference>
<keyword evidence="3" id="KW-0820">tRNA-binding</keyword>
<keyword evidence="5" id="KW-0677">Repeat</keyword>
<evidence type="ECO:0000313" key="14">
    <source>
        <dbReference type="EMBL" id="ALO16630.1"/>
    </source>
</evidence>
<keyword evidence="2" id="KW-0963">Cytoplasm</keyword>
<keyword evidence="7" id="KW-0378">Hydrolase</keyword>
<organism evidence="14 15">
    <name type="scientific">Salinivirga cyanobacteriivorans</name>
    <dbReference type="NCBI Taxonomy" id="1307839"/>
    <lineage>
        <taxon>Bacteria</taxon>
        <taxon>Pseudomonadati</taxon>
        <taxon>Bacteroidota</taxon>
        <taxon>Bacteroidia</taxon>
        <taxon>Bacteroidales</taxon>
        <taxon>Salinivirgaceae</taxon>
        <taxon>Salinivirga</taxon>
    </lineage>
</organism>
<gene>
    <name evidence="14" type="primary">yjjK_2</name>
    <name evidence="14" type="ORF">L21SP5_03010</name>
</gene>
<dbReference type="InterPro" id="IPR032781">
    <property type="entry name" value="ABC_tran_Xtn"/>
</dbReference>
<dbReference type="GO" id="GO:0016887">
    <property type="term" value="F:ATP hydrolysis activity"/>
    <property type="evidence" value="ECO:0007669"/>
    <property type="project" value="InterPro"/>
</dbReference>
<dbReference type="InterPro" id="IPR051309">
    <property type="entry name" value="ABCF_ATPase"/>
</dbReference>
<dbReference type="GO" id="GO:0006417">
    <property type="term" value="P:regulation of translation"/>
    <property type="evidence" value="ECO:0007669"/>
    <property type="project" value="UniProtKB-KW"/>
</dbReference>
<accession>A0A0S2I2R2</accession>
<dbReference type="GO" id="GO:0005524">
    <property type="term" value="F:ATP binding"/>
    <property type="evidence" value="ECO:0007669"/>
    <property type="project" value="UniProtKB-KW"/>
</dbReference>
<dbReference type="OrthoDB" id="1521973at2"/>
<feature type="compositionally biased region" description="Basic and acidic residues" evidence="12">
    <location>
        <begin position="574"/>
        <end position="591"/>
    </location>
</feature>
<keyword evidence="6" id="KW-0547">Nucleotide-binding</keyword>
<evidence type="ECO:0000256" key="8">
    <source>
        <dbReference type="ARBA" id="ARBA00022840"/>
    </source>
</evidence>
<dbReference type="Proteomes" id="UP000064893">
    <property type="component" value="Chromosome"/>
</dbReference>
<dbReference type="PANTHER" id="PTHR42855">
    <property type="entry name" value="ABC TRANSPORTER ATP-BINDING SUBUNIT"/>
    <property type="match status" value="1"/>
</dbReference>
<evidence type="ECO:0000256" key="10">
    <source>
        <dbReference type="ARBA" id="ARBA00022884"/>
    </source>
</evidence>
<dbReference type="STRING" id="1307839.L21SP5_03010"/>
<dbReference type="FunFam" id="3.40.50.300:FF:000011">
    <property type="entry name" value="Putative ABC transporter ATP-binding component"/>
    <property type="match status" value="1"/>
</dbReference>
<evidence type="ECO:0000256" key="2">
    <source>
        <dbReference type="ARBA" id="ARBA00022490"/>
    </source>
</evidence>
<dbReference type="GO" id="GO:0003677">
    <property type="term" value="F:DNA binding"/>
    <property type="evidence" value="ECO:0007669"/>
    <property type="project" value="InterPro"/>
</dbReference>
<dbReference type="InterPro" id="IPR017871">
    <property type="entry name" value="ABC_transporter-like_CS"/>
</dbReference>
<evidence type="ECO:0000256" key="9">
    <source>
        <dbReference type="ARBA" id="ARBA00022845"/>
    </source>
</evidence>
<keyword evidence="8 14" id="KW-0067">ATP-binding</keyword>
<evidence type="ECO:0000256" key="11">
    <source>
        <dbReference type="ARBA" id="ARBA00022917"/>
    </source>
</evidence>
<dbReference type="FunFam" id="3.40.50.300:FF:000183">
    <property type="entry name" value="ABC transporter ATP-binding protein yjjK"/>
    <property type="match status" value="1"/>
</dbReference>
<sequence length="627" mass="72234">MSFIQVENVGKSFGERTLFKTISFSLEKGDKTALIAKNGTGKTTLLRMTAGLETCDTGQVVMEKNIRVSFLPQEPVFKANHTLLDAVLEQCSKNKQVIKDYEEALITGDENAINKAIAQMDANEAWDMETRLRQILGNLGLENFNQPVKQLSGGERKRLSIAAAFIDSPDFLILDEPTNHLDLKSIEWLEQHLMTANTTMLMVTHDRYFLDSVCNRILELDQEGIHAYSGNFDYFLEKRKERYETMAQQTQKAQSKLKTEIEWANRMPKARGTKAKFRLDGVDKLKTEARQTKEDDLKIQSASRRQGKKVINLHNIHKSFDEKQLINDFSYDFQRQEKVGIVGENGTGKTTLLNIIAGDLTPDIGELDYGETIKIAYYRQEGMQFDEQKRVIDIAREVAEVVYLGNGQTLAVERFLNQFLFPNEMHYQRVHKLSGGEKRRLYLLTVLMTNPNFLMLDEPTNDLDIMTLGVLEEYLESFTGSVLVVSHDRYFMDRIVDHLFVFDQKGDIKDFPGNYSQLRENQESQKKKDSEKVKKSKQKKSESIKKEKQKLSYKEQKELEQLDKDIADLSEQKATLEKALESPEADPDKITKNSRLYELVNDELETKELRWLELSDLQEQLAQKSKK</sequence>
<dbReference type="PROSITE" id="PS00211">
    <property type="entry name" value="ABC_TRANSPORTER_1"/>
    <property type="match status" value="1"/>
</dbReference>
<feature type="region of interest" description="Disordered" evidence="12">
    <location>
        <begin position="574"/>
        <end position="593"/>
    </location>
</feature>
<keyword evidence="15" id="KW-1185">Reference proteome</keyword>
<dbReference type="Gene3D" id="3.40.50.300">
    <property type="entry name" value="P-loop containing nucleotide triphosphate hydrolases"/>
    <property type="match status" value="2"/>
</dbReference>
<evidence type="ECO:0000256" key="3">
    <source>
        <dbReference type="ARBA" id="ARBA00022555"/>
    </source>
</evidence>
<dbReference type="CDD" id="cd03221">
    <property type="entry name" value="ABCF_EF-3"/>
    <property type="match status" value="2"/>
</dbReference>
<evidence type="ECO:0000256" key="5">
    <source>
        <dbReference type="ARBA" id="ARBA00022737"/>
    </source>
</evidence>
<keyword evidence="4" id="KW-0699">rRNA-binding</keyword>
<proteinExistence type="inferred from homology"/>
<evidence type="ECO:0000256" key="7">
    <source>
        <dbReference type="ARBA" id="ARBA00022801"/>
    </source>
</evidence>
<dbReference type="InterPro" id="IPR037118">
    <property type="entry name" value="Val-tRNA_synth_C_sf"/>
</dbReference>
<evidence type="ECO:0000313" key="15">
    <source>
        <dbReference type="Proteomes" id="UP000064893"/>
    </source>
</evidence>
<dbReference type="Gene3D" id="1.10.287.380">
    <property type="entry name" value="Valyl-tRNA synthetase, C-terminal domain"/>
    <property type="match status" value="1"/>
</dbReference>
<evidence type="ECO:0000256" key="12">
    <source>
        <dbReference type="SAM" id="MobiDB-lite"/>
    </source>
</evidence>
<dbReference type="InterPro" id="IPR027417">
    <property type="entry name" value="P-loop_NTPase"/>
</dbReference>
<dbReference type="Pfam" id="PF16326">
    <property type="entry name" value="ABC_tran_CTD"/>
    <property type="match status" value="1"/>
</dbReference>
<feature type="region of interest" description="Disordered" evidence="12">
    <location>
        <begin position="519"/>
        <end position="552"/>
    </location>
</feature>
<evidence type="ECO:0000256" key="6">
    <source>
        <dbReference type="ARBA" id="ARBA00022741"/>
    </source>
</evidence>
<dbReference type="SUPFAM" id="SSF52540">
    <property type="entry name" value="P-loop containing nucleoside triphosphate hydrolases"/>
    <property type="match status" value="2"/>
</dbReference>
<dbReference type="GO" id="GO:0006412">
    <property type="term" value="P:translation"/>
    <property type="evidence" value="ECO:0007669"/>
    <property type="project" value="UniProtKB-KW"/>
</dbReference>
<dbReference type="InterPro" id="IPR003593">
    <property type="entry name" value="AAA+_ATPase"/>
</dbReference>
<dbReference type="Pfam" id="PF00005">
    <property type="entry name" value="ABC_tran"/>
    <property type="match status" value="2"/>
</dbReference>
<dbReference type="KEGG" id="blq:L21SP5_03010"/>